<accession>A0ABU8VNZ6</accession>
<dbReference type="InterPro" id="IPR025240">
    <property type="entry name" value="DUF4189"/>
</dbReference>
<feature type="domain" description="DUF4189" evidence="2">
    <location>
        <begin position="38"/>
        <end position="134"/>
    </location>
</feature>
<feature type="chain" id="PRO_5045215808" evidence="1">
    <location>
        <begin position="33"/>
        <end position="137"/>
    </location>
</feature>
<name>A0ABU8VNZ6_9BURK</name>
<dbReference type="Pfam" id="PF13827">
    <property type="entry name" value="DUF4189"/>
    <property type="match status" value="1"/>
</dbReference>
<proteinExistence type="predicted"/>
<dbReference type="RefSeq" id="WP_340360116.1">
    <property type="nucleotide sequence ID" value="NZ_JBBKZU010000015.1"/>
</dbReference>
<evidence type="ECO:0000256" key="1">
    <source>
        <dbReference type="SAM" id="SignalP"/>
    </source>
</evidence>
<evidence type="ECO:0000313" key="4">
    <source>
        <dbReference type="Proteomes" id="UP001365846"/>
    </source>
</evidence>
<comment type="caution">
    <text evidence="3">The sequence shown here is derived from an EMBL/GenBank/DDBJ whole genome shotgun (WGS) entry which is preliminary data.</text>
</comment>
<gene>
    <name evidence="3" type="ORF">WKW77_27725</name>
</gene>
<reference evidence="3 4" key="1">
    <citation type="submission" date="2024-03" db="EMBL/GenBank/DDBJ databases">
        <title>Novel species of the genus Variovorax.</title>
        <authorList>
            <person name="Liu Q."/>
            <person name="Xin Y.-H."/>
        </authorList>
    </citation>
    <scope>NUCLEOTIDE SEQUENCE [LARGE SCALE GENOMIC DNA]</scope>
    <source>
        <strain evidence="3 4">KACC 18899</strain>
    </source>
</reference>
<feature type="signal peptide" evidence="1">
    <location>
        <begin position="1"/>
        <end position="32"/>
    </location>
</feature>
<keyword evidence="1" id="KW-0732">Signal</keyword>
<protein>
    <submittedName>
        <fullName evidence="3">DUF4189 domain-containing protein</fullName>
    </submittedName>
</protein>
<evidence type="ECO:0000259" key="2">
    <source>
        <dbReference type="Pfam" id="PF13827"/>
    </source>
</evidence>
<sequence length="137" mass="14088">MTFRTRAPRAWAALALAGGGILAGMASLPAHADPGATWGAIASRPGAYGFSYNQRTRGEAERAALTQCNRVASRSGQCEVRAYFDRSCAALATGNFGEWGAGVAPTEAGAIKTAIGTCESYLPTEPCKVAVKVCSTG</sequence>
<dbReference type="EMBL" id="JBBKZU010000015">
    <property type="protein sequence ID" value="MEJ8814892.1"/>
    <property type="molecule type" value="Genomic_DNA"/>
</dbReference>
<keyword evidence="4" id="KW-1185">Reference proteome</keyword>
<dbReference type="Proteomes" id="UP001365846">
    <property type="component" value="Unassembled WGS sequence"/>
</dbReference>
<organism evidence="3 4">
    <name type="scientific">Variovorax ureilyticus</name>
    <dbReference type="NCBI Taxonomy" id="1836198"/>
    <lineage>
        <taxon>Bacteria</taxon>
        <taxon>Pseudomonadati</taxon>
        <taxon>Pseudomonadota</taxon>
        <taxon>Betaproteobacteria</taxon>
        <taxon>Burkholderiales</taxon>
        <taxon>Comamonadaceae</taxon>
        <taxon>Variovorax</taxon>
    </lineage>
</organism>
<evidence type="ECO:0000313" key="3">
    <source>
        <dbReference type="EMBL" id="MEJ8814892.1"/>
    </source>
</evidence>